<keyword evidence="7" id="KW-1185">Reference proteome</keyword>
<keyword evidence="4" id="KW-0472">Membrane</keyword>
<comment type="similarity">
    <text evidence="2">Belongs to the bacterial solute-binding protein 2 family.</text>
</comment>
<dbReference type="Pfam" id="PF13407">
    <property type="entry name" value="Peripla_BP_4"/>
    <property type="match status" value="1"/>
</dbReference>
<protein>
    <submittedName>
        <fullName evidence="6">Substrate-binding domain-containing protein</fullName>
    </submittedName>
</protein>
<dbReference type="EMBL" id="JBHSMH010000072">
    <property type="protein sequence ID" value="MFC5470705.1"/>
    <property type="molecule type" value="Genomic_DNA"/>
</dbReference>
<proteinExistence type="inferred from homology"/>
<evidence type="ECO:0000256" key="4">
    <source>
        <dbReference type="SAM" id="Phobius"/>
    </source>
</evidence>
<name>A0ABW0LXZ6_9BACL</name>
<reference evidence="7" key="1">
    <citation type="journal article" date="2019" name="Int. J. Syst. Evol. Microbiol.">
        <title>The Global Catalogue of Microorganisms (GCM) 10K type strain sequencing project: providing services to taxonomists for standard genome sequencing and annotation.</title>
        <authorList>
            <consortium name="The Broad Institute Genomics Platform"/>
            <consortium name="The Broad Institute Genome Sequencing Center for Infectious Disease"/>
            <person name="Wu L."/>
            <person name="Ma J."/>
        </authorList>
    </citation>
    <scope>NUCLEOTIDE SEQUENCE [LARGE SCALE GENOMIC DNA]</scope>
    <source>
        <strain evidence="7">CCUG 57113</strain>
    </source>
</reference>
<comment type="caution">
    <text evidence="6">The sequence shown here is derived from an EMBL/GenBank/DDBJ whole genome shotgun (WGS) entry which is preliminary data.</text>
</comment>
<evidence type="ECO:0000259" key="5">
    <source>
        <dbReference type="Pfam" id="PF13407"/>
    </source>
</evidence>
<accession>A0ABW0LXZ6</accession>
<keyword evidence="4" id="KW-1133">Transmembrane helix</keyword>
<evidence type="ECO:0000256" key="1">
    <source>
        <dbReference type="ARBA" id="ARBA00004196"/>
    </source>
</evidence>
<keyword evidence="3" id="KW-0732">Signal</keyword>
<evidence type="ECO:0000313" key="6">
    <source>
        <dbReference type="EMBL" id="MFC5470705.1"/>
    </source>
</evidence>
<dbReference type="RefSeq" id="WP_378082837.1">
    <property type="nucleotide sequence ID" value="NZ_JBHSMH010000072.1"/>
</dbReference>
<dbReference type="CDD" id="cd19969">
    <property type="entry name" value="PBP1_ABC_sugar_binding-like"/>
    <property type="match status" value="1"/>
</dbReference>
<dbReference type="PANTHER" id="PTHR46847">
    <property type="entry name" value="D-ALLOSE-BINDING PERIPLASMIC PROTEIN-RELATED"/>
    <property type="match status" value="1"/>
</dbReference>
<dbReference type="Proteomes" id="UP001596105">
    <property type="component" value="Unassembled WGS sequence"/>
</dbReference>
<evidence type="ECO:0000313" key="7">
    <source>
        <dbReference type="Proteomes" id="UP001596105"/>
    </source>
</evidence>
<evidence type="ECO:0000256" key="2">
    <source>
        <dbReference type="ARBA" id="ARBA00007639"/>
    </source>
</evidence>
<feature type="domain" description="Periplasmic binding protein" evidence="5">
    <location>
        <begin position="52"/>
        <end position="296"/>
    </location>
</feature>
<gene>
    <name evidence="6" type="ORF">ACFPPD_18620</name>
</gene>
<comment type="subcellular location">
    <subcellularLocation>
        <location evidence="1">Cell envelope</location>
    </subcellularLocation>
</comment>
<evidence type="ECO:0000256" key="3">
    <source>
        <dbReference type="ARBA" id="ARBA00022729"/>
    </source>
</evidence>
<keyword evidence="4" id="KW-0812">Transmembrane</keyword>
<dbReference type="InterPro" id="IPR028082">
    <property type="entry name" value="Peripla_BP_I"/>
</dbReference>
<sequence length="339" mass="37290">MKKSVLFIVYGLVTCMFMLFFWYFGIPEDKQYKWDQNSNGLVGDIEDRYVMVTFQSGLDYWRSIMKGFEDAARTLNVTPEFRGATQYDANEQITVLEQIIAKKPAGIAITAINPEALNVTIDKAINAGIPVVLFDSGAPGSKAYSFLGTDNYSAGAQAARQFGRLANGRGKAAIITQPNQLNHEQRTKGFAETIAAEFPNIRIVKIADGKGSVQGSMQAAKAIIEQYPDVDGFFATQANGGYGIGLALKEMGKEQRKIVIGFDTDKGTLDMVKDGTINVTLAQGTWNMGYWSLMELFHQHHGIVQPDSEDMNGAHPLPPFIDTGITIVTRANVENYYAK</sequence>
<organism evidence="6 7">
    <name type="scientific">Cohnella suwonensis</name>
    <dbReference type="NCBI Taxonomy" id="696072"/>
    <lineage>
        <taxon>Bacteria</taxon>
        <taxon>Bacillati</taxon>
        <taxon>Bacillota</taxon>
        <taxon>Bacilli</taxon>
        <taxon>Bacillales</taxon>
        <taxon>Paenibacillaceae</taxon>
        <taxon>Cohnella</taxon>
    </lineage>
</organism>
<dbReference type="PANTHER" id="PTHR46847:SF1">
    <property type="entry name" value="D-ALLOSE-BINDING PERIPLASMIC PROTEIN-RELATED"/>
    <property type="match status" value="1"/>
</dbReference>
<dbReference type="InterPro" id="IPR025997">
    <property type="entry name" value="SBP_2_dom"/>
</dbReference>
<dbReference type="SUPFAM" id="SSF53822">
    <property type="entry name" value="Periplasmic binding protein-like I"/>
    <property type="match status" value="1"/>
</dbReference>
<feature type="transmembrane region" description="Helical" evidence="4">
    <location>
        <begin position="7"/>
        <end position="26"/>
    </location>
</feature>
<dbReference type="Gene3D" id="3.40.50.2300">
    <property type="match status" value="2"/>
</dbReference>